<proteinExistence type="predicted"/>
<accession>A0A6A5YRI0</accession>
<evidence type="ECO:0000313" key="3">
    <source>
        <dbReference type="Proteomes" id="UP000799770"/>
    </source>
</evidence>
<sequence>MQHNRSRALSKTGVSRTGSKLQPVAEDGSGHRLDPTPAQVTDLSKGHARGRNPSGQGGPETVIDPLLERVAEIVTSRGWKLTDESVLTDFDHIPDPQGLAGWRAGLVSRTPIEPRPYMPSYASYDIKHFDGLDLEKYVDDGGYIVVEGKKVDRLPLTALAKNAKDHDYHIWRLVKKHIAPGGGVSVKKD</sequence>
<dbReference type="Proteomes" id="UP000799770">
    <property type="component" value="Unassembled WGS sequence"/>
</dbReference>
<evidence type="ECO:0000256" key="1">
    <source>
        <dbReference type="SAM" id="MobiDB-lite"/>
    </source>
</evidence>
<gene>
    <name evidence="2" type="ORF">BDV96DRAFT_605209</name>
</gene>
<feature type="region of interest" description="Disordered" evidence="1">
    <location>
        <begin position="1"/>
        <end position="63"/>
    </location>
</feature>
<dbReference type="EMBL" id="ML977345">
    <property type="protein sequence ID" value="KAF2108761.1"/>
    <property type="molecule type" value="Genomic_DNA"/>
</dbReference>
<feature type="compositionally biased region" description="Polar residues" evidence="1">
    <location>
        <begin position="9"/>
        <end position="20"/>
    </location>
</feature>
<organism evidence="2 3">
    <name type="scientific">Lophiotrema nucula</name>
    <dbReference type="NCBI Taxonomy" id="690887"/>
    <lineage>
        <taxon>Eukaryota</taxon>
        <taxon>Fungi</taxon>
        <taxon>Dikarya</taxon>
        <taxon>Ascomycota</taxon>
        <taxon>Pezizomycotina</taxon>
        <taxon>Dothideomycetes</taxon>
        <taxon>Pleosporomycetidae</taxon>
        <taxon>Pleosporales</taxon>
        <taxon>Lophiotremataceae</taxon>
        <taxon>Lophiotrema</taxon>
    </lineage>
</organism>
<evidence type="ECO:0000313" key="2">
    <source>
        <dbReference type="EMBL" id="KAF2108761.1"/>
    </source>
</evidence>
<protein>
    <submittedName>
        <fullName evidence="2">Uncharacterized protein</fullName>
    </submittedName>
</protein>
<dbReference type="AlphaFoldDB" id="A0A6A5YRI0"/>
<reference evidence="2" key="1">
    <citation type="journal article" date="2020" name="Stud. Mycol.">
        <title>101 Dothideomycetes genomes: a test case for predicting lifestyles and emergence of pathogens.</title>
        <authorList>
            <person name="Haridas S."/>
            <person name="Albert R."/>
            <person name="Binder M."/>
            <person name="Bloem J."/>
            <person name="Labutti K."/>
            <person name="Salamov A."/>
            <person name="Andreopoulos B."/>
            <person name="Baker S."/>
            <person name="Barry K."/>
            <person name="Bills G."/>
            <person name="Bluhm B."/>
            <person name="Cannon C."/>
            <person name="Castanera R."/>
            <person name="Culley D."/>
            <person name="Daum C."/>
            <person name="Ezra D."/>
            <person name="Gonzalez J."/>
            <person name="Henrissat B."/>
            <person name="Kuo A."/>
            <person name="Liang C."/>
            <person name="Lipzen A."/>
            <person name="Lutzoni F."/>
            <person name="Magnuson J."/>
            <person name="Mondo S."/>
            <person name="Nolan M."/>
            <person name="Ohm R."/>
            <person name="Pangilinan J."/>
            <person name="Park H.-J."/>
            <person name="Ramirez L."/>
            <person name="Alfaro M."/>
            <person name="Sun H."/>
            <person name="Tritt A."/>
            <person name="Yoshinaga Y."/>
            <person name="Zwiers L.-H."/>
            <person name="Turgeon B."/>
            <person name="Goodwin S."/>
            <person name="Spatafora J."/>
            <person name="Crous P."/>
            <person name="Grigoriev I."/>
        </authorList>
    </citation>
    <scope>NUCLEOTIDE SEQUENCE</scope>
    <source>
        <strain evidence="2">CBS 627.86</strain>
    </source>
</reference>
<name>A0A6A5YRI0_9PLEO</name>
<keyword evidence="3" id="KW-1185">Reference proteome</keyword>